<evidence type="ECO:0000313" key="2">
    <source>
        <dbReference type="Proteomes" id="UP000558488"/>
    </source>
</evidence>
<dbReference type="EMBL" id="JACAGB010000002">
    <property type="protein sequence ID" value="KAF6382435.1"/>
    <property type="molecule type" value="Genomic_DNA"/>
</dbReference>
<evidence type="ECO:0000313" key="1">
    <source>
        <dbReference type="EMBL" id="KAF6382435.1"/>
    </source>
</evidence>
<gene>
    <name evidence="1" type="ORF">mPipKuh1_008815</name>
</gene>
<dbReference type="AlphaFoldDB" id="A0A7J8A821"/>
<keyword evidence="2" id="KW-1185">Reference proteome</keyword>
<dbReference type="Proteomes" id="UP000558488">
    <property type="component" value="Unassembled WGS sequence"/>
</dbReference>
<organism evidence="1 2">
    <name type="scientific">Pipistrellus kuhlii</name>
    <name type="common">Kuhl's pipistrelle</name>
    <dbReference type="NCBI Taxonomy" id="59472"/>
    <lineage>
        <taxon>Eukaryota</taxon>
        <taxon>Metazoa</taxon>
        <taxon>Chordata</taxon>
        <taxon>Craniata</taxon>
        <taxon>Vertebrata</taxon>
        <taxon>Euteleostomi</taxon>
        <taxon>Mammalia</taxon>
        <taxon>Eutheria</taxon>
        <taxon>Laurasiatheria</taxon>
        <taxon>Chiroptera</taxon>
        <taxon>Yangochiroptera</taxon>
        <taxon>Vespertilionidae</taxon>
        <taxon>Pipistrellus</taxon>
    </lineage>
</organism>
<reference evidence="1 2" key="1">
    <citation type="journal article" date="2020" name="Nature">
        <title>Six reference-quality genomes reveal evolution of bat adaptations.</title>
        <authorList>
            <person name="Jebb D."/>
            <person name="Huang Z."/>
            <person name="Pippel M."/>
            <person name="Hughes G.M."/>
            <person name="Lavrichenko K."/>
            <person name="Devanna P."/>
            <person name="Winkler S."/>
            <person name="Jermiin L.S."/>
            <person name="Skirmuntt E.C."/>
            <person name="Katzourakis A."/>
            <person name="Burkitt-Gray L."/>
            <person name="Ray D.A."/>
            <person name="Sullivan K.A.M."/>
            <person name="Roscito J.G."/>
            <person name="Kirilenko B.M."/>
            <person name="Davalos L.M."/>
            <person name="Corthals A.P."/>
            <person name="Power M.L."/>
            <person name="Jones G."/>
            <person name="Ransome R.D."/>
            <person name="Dechmann D.K.N."/>
            <person name="Locatelli A.G."/>
            <person name="Puechmaille S.J."/>
            <person name="Fedrigo O."/>
            <person name="Jarvis E.D."/>
            <person name="Hiller M."/>
            <person name="Vernes S.C."/>
            <person name="Myers E.W."/>
            <person name="Teeling E.C."/>
        </authorList>
    </citation>
    <scope>NUCLEOTIDE SEQUENCE [LARGE SCALE GENOMIC DNA]</scope>
    <source>
        <strain evidence="1">MPipKuh1</strain>
        <tissue evidence="1">Flight muscle</tissue>
    </source>
</reference>
<name>A0A7J8A821_PIPKU</name>
<sequence length="173" mass="19284">MVLFELPQPLLAELWQDSWLRSAVAKVFAMPLPLPMAGLLQATHSPELALSSLCSTSLHIPAVVSWEALSCKDNLADVLSLTQDSCKVEAVNSQMGPNNNPGCVHFDQNVLAEPNHHKINDSGWKIFSSEPLRCLFSIAHFQNFDFPDEMPVAWDVFPDLPMFEEDVHSGEER</sequence>
<proteinExistence type="predicted"/>
<protein>
    <submittedName>
        <fullName evidence="1">Uncharacterized protein</fullName>
    </submittedName>
</protein>
<accession>A0A7J8A821</accession>
<comment type="caution">
    <text evidence="1">The sequence shown here is derived from an EMBL/GenBank/DDBJ whole genome shotgun (WGS) entry which is preliminary data.</text>
</comment>